<feature type="transmembrane region" description="Helical" evidence="8">
    <location>
        <begin position="206"/>
        <end position="227"/>
    </location>
</feature>
<organism evidence="10 11">
    <name type="scientific">Vibrio pomeroyi</name>
    <dbReference type="NCBI Taxonomy" id="198832"/>
    <lineage>
        <taxon>Bacteria</taxon>
        <taxon>Pseudomonadati</taxon>
        <taxon>Pseudomonadota</taxon>
        <taxon>Gammaproteobacteria</taxon>
        <taxon>Vibrionales</taxon>
        <taxon>Vibrionaceae</taxon>
        <taxon>Vibrio</taxon>
    </lineage>
</organism>
<evidence type="ECO:0000256" key="7">
    <source>
        <dbReference type="ARBA" id="ARBA00023136"/>
    </source>
</evidence>
<evidence type="ECO:0000313" key="11">
    <source>
        <dbReference type="Proteomes" id="UP001570071"/>
    </source>
</evidence>
<feature type="transmembrane region" description="Helical" evidence="8">
    <location>
        <begin position="326"/>
        <end position="348"/>
    </location>
</feature>
<keyword evidence="5 8" id="KW-0812">Transmembrane</keyword>
<keyword evidence="3" id="KW-1003">Cell membrane</keyword>
<dbReference type="NCBIfam" id="NF008346">
    <property type="entry name" value="PRK11128.1"/>
    <property type="match status" value="1"/>
</dbReference>
<dbReference type="Gene3D" id="1.20.1250.20">
    <property type="entry name" value="MFS general substrate transporter like domains"/>
    <property type="match status" value="2"/>
</dbReference>
<name>A0ABV4MZ15_9VIBR</name>
<feature type="domain" description="Major facilitator superfamily associated" evidence="9">
    <location>
        <begin position="13"/>
        <end position="361"/>
    </location>
</feature>
<feature type="transmembrane region" description="Helical" evidence="8">
    <location>
        <begin position="291"/>
        <end position="314"/>
    </location>
</feature>
<comment type="subcellular location">
    <subcellularLocation>
        <location evidence="1">Cell inner membrane</location>
        <topology evidence="1">Multi-pass membrane protein</topology>
    </subcellularLocation>
</comment>
<feature type="transmembrane region" description="Helical" evidence="8">
    <location>
        <begin position="12"/>
        <end position="30"/>
    </location>
</feature>
<evidence type="ECO:0000313" key="10">
    <source>
        <dbReference type="EMBL" id="MEZ8722308.1"/>
    </source>
</evidence>
<dbReference type="PIRSF" id="PIRSF004925">
    <property type="entry name" value="HcaT"/>
    <property type="match status" value="1"/>
</dbReference>
<evidence type="ECO:0000256" key="5">
    <source>
        <dbReference type="ARBA" id="ARBA00022692"/>
    </source>
</evidence>
<feature type="transmembrane region" description="Helical" evidence="8">
    <location>
        <begin position="136"/>
        <end position="154"/>
    </location>
</feature>
<dbReference type="InterPro" id="IPR024989">
    <property type="entry name" value="MFS_assoc_dom"/>
</dbReference>
<dbReference type="NCBIfam" id="NF037955">
    <property type="entry name" value="mfs"/>
    <property type="match status" value="1"/>
</dbReference>
<feature type="transmembrane region" description="Helical" evidence="8">
    <location>
        <begin position="73"/>
        <end position="90"/>
    </location>
</feature>
<keyword evidence="11" id="KW-1185">Reference proteome</keyword>
<evidence type="ECO:0000256" key="2">
    <source>
        <dbReference type="ARBA" id="ARBA00022448"/>
    </source>
</evidence>
<comment type="caution">
    <text evidence="10">The sequence shown here is derived from an EMBL/GenBank/DDBJ whole genome shotgun (WGS) entry which is preliminary data.</text>
</comment>
<sequence length="401" mass="44022">MFSPSPYGWISQYFLGFFFAYGVYLPFWALWFEDQGVSAGDIGVLIGIGFATRCVANLVITPRLHKVEHLMPALRWLSFAALLFVGFHFFTGGSFILMLLATVLFNLCYGPIIPLSDAMANHYSRLNMLDYGRTRLWGSIAFIAGSTVVGYLVAQFGTDMILYTAFAGVLVSLVLAMRNPNVMPVTHSQQQAVRPKLGELLRESSVVKFLALMALLQGSHAAYYSFSAIYWKEAGHSEAIIGYLWSLGVVAEVAVFALSKRLFSGLTLRTLFVVAALGVMARWGITASTTAIAALILVQLLHGVTFAMAHIAAIQYIQSEEQNKMVALQALYNAIPLGAFIALMTTLSGWGYELWGANIFWVMAAMGGLALFIKLDERSSVVEINQTDAENLDSKKSETHS</sequence>
<evidence type="ECO:0000259" key="9">
    <source>
        <dbReference type="Pfam" id="PF12832"/>
    </source>
</evidence>
<feature type="transmembrane region" description="Helical" evidence="8">
    <location>
        <begin position="239"/>
        <end position="259"/>
    </location>
</feature>
<evidence type="ECO:0000256" key="8">
    <source>
        <dbReference type="SAM" id="Phobius"/>
    </source>
</evidence>
<dbReference type="PANTHER" id="PTHR23522">
    <property type="entry name" value="BLL5896 PROTEIN"/>
    <property type="match status" value="1"/>
</dbReference>
<evidence type="ECO:0000256" key="6">
    <source>
        <dbReference type="ARBA" id="ARBA00022989"/>
    </source>
</evidence>
<dbReference type="InterPro" id="IPR036259">
    <property type="entry name" value="MFS_trans_sf"/>
</dbReference>
<keyword evidence="2" id="KW-0813">Transport</keyword>
<keyword evidence="4" id="KW-0997">Cell inner membrane</keyword>
<reference evidence="10 11" key="1">
    <citation type="journal article" date="2024" name="ISME J.">
        <title>Tailless and filamentous prophages are predominant in marine Vibrio.</title>
        <authorList>
            <person name="Steensen K."/>
            <person name="Seneca J."/>
            <person name="Bartlau N."/>
            <person name="Yu X.A."/>
            <person name="Hussain F.A."/>
            <person name="Polz M.F."/>
        </authorList>
    </citation>
    <scope>NUCLEOTIDE SEQUENCE [LARGE SCALE GENOMIC DNA]</scope>
    <source>
        <strain evidence="10 11">10N.239.312.F12</strain>
    </source>
</reference>
<proteinExistence type="predicted"/>
<dbReference type="InterPro" id="IPR026032">
    <property type="entry name" value="HcaT-like"/>
</dbReference>
<dbReference type="RefSeq" id="WP_372124411.1">
    <property type="nucleotide sequence ID" value="NZ_JBFSSG010000032.1"/>
</dbReference>
<protein>
    <submittedName>
        <fullName evidence="10">3-phenylpropionate MFS transporter</fullName>
    </submittedName>
</protein>
<evidence type="ECO:0000256" key="3">
    <source>
        <dbReference type="ARBA" id="ARBA00022475"/>
    </source>
</evidence>
<keyword evidence="7 8" id="KW-0472">Membrane</keyword>
<dbReference type="SUPFAM" id="SSF103473">
    <property type="entry name" value="MFS general substrate transporter"/>
    <property type="match status" value="1"/>
</dbReference>
<accession>A0ABV4MZ15</accession>
<gene>
    <name evidence="10" type="ORF">AB6D66_14640</name>
</gene>
<dbReference type="Proteomes" id="UP001570071">
    <property type="component" value="Unassembled WGS sequence"/>
</dbReference>
<feature type="transmembrane region" description="Helical" evidence="8">
    <location>
        <begin position="160"/>
        <end position="177"/>
    </location>
</feature>
<feature type="transmembrane region" description="Helical" evidence="8">
    <location>
        <begin position="42"/>
        <end position="61"/>
    </location>
</feature>
<dbReference type="Pfam" id="PF12832">
    <property type="entry name" value="MFS_1_like"/>
    <property type="match status" value="1"/>
</dbReference>
<evidence type="ECO:0000256" key="4">
    <source>
        <dbReference type="ARBA" id="ARBA00022519"/>
    </source>
</evidence>
<dbReference type="CDD" id="cd17335">
    <property type="entry name" value="MFS_MFSD6"/>
    <property type="match status" value="1"/>
</dbReference>
<keyword evidence="6 8" id="KW-1133">Transmembrane helix</keyword>
<evidence type="ECO:0000256" key="1">
    <source>
        <dbReference type="ARBA" id="ARBA00004429"/>
    </source>
</evidence>
<feature type="transmembrane region" description="Helical" evidence="8">
    <location>
        <begin position="96"/>
        <end position="115"/>
    </location>
</feature>
<feature type="transmembrane region" description="Helical" evidence="8">
    <location>
        <begin position="266"/>
        <end position="285"/>
    </location>
</feature>
<feature type="transmembrane region" description="Helical" evidence="8">
    <location>
        <begin position="354"/>
        <end position="373"/>
    </location>
</feature>
<dbReference type="EMBL" id="JBFSSG010000032">
    <property type="protein sequence ID" value="MEZ8722308.1"/>
    <property type="molecule type" value="Genomic_DNA"/>
</dbReference>
<dbReference type="PANTHER" id="PTHR23522:SF10">
    <property type="entry name" value="3-PHENYLPROPIONIC ACID TRANSPORTER-RELATED"/>
    <property type="match status" value="1"/>
</dbReference>